<dbReference type="Proteomes" id="UP000001572">
    <property type="component" value="Chromosome"/>
</dbReference>
<dbReference type="CDD" id="cd00118">
    <property type="entry name" value="LysM"/>
    <property type="match status" value="3"/>
</dbReference>
<dbReference type="RefSeq" id="WP_012065163.1">
    <property type="nucleotide sequence ID" value="NC_009633.1"/>
</dbReference>
<dbReference type="Pfam" id="PF01476">
    <property type="entry name" value="LysM"/>
    <property type="match status" value="3"/>
</dbReference>
<dbReference type="STRING" id="293826.Amet_4134"/>
<feature type="signal peptide" evidence="1">
    <location>
        <begin position="1"/>
        <end position="28"/>
    </location>
</feature>
<evidence type="ECO:0000259" key="2">
    <source>
        <dbReference type="PROSITE" id="PS51782"/>
    </source>
</evidence>
<dbReference type="Gene3D" id="3.10.350.10">
    <property type="entry name" value="LysM domain"/>
    <property type="match status" value="3"/>
</dbReference>
<proteinExistence type="predicted"/>
<organism evidence="3 4">
    <name type="scientific">Alkaliphilus metalliredigens (strain QYMF)</name>
    <dbReference type="NCBI Taxonomy" id="293826"/>
    <lineage>
        <taxon>Bacteria</taxon>
        <taxon>Bacillati</taxon>
        <taxon>Bacillota</taxon>
        <taxon>Clostridia</taxon>
        <taxon>Peptostreptococcales</taxon>
        <taxon>Natronincolaceae</taxon>
        <taxon>Alkaliphilus</taxon>
    </lineage>
</organism>
<evidence type="ECO:0000313" key="4">
    <source>
        <dbReference type="Proteomes" id="UP000001572"/>
    </source>
</evidence>
<feature type="domain" description="LysM" evidence="2">
    <location>
        <begin position="31"/>
        <end position="76"/>
    </location>
</feature>
<dbReference type="PANTHER" id="PTHR33734:SF22">
    <property type="entry name" value="MEMBRANE-BOUND LYTIC MUREIN TRANSGLYCOSYLASE D"/>
    <property type="match status" value="1"/>
</dbReference>
<accession>A6TVJ7</accession>
<dbReference type="OrthoDB" id="529831at2"/>
<feature type="chain" id="PRO_5002702533" evidence="1">
    <location>
        <begin position="29"/>
        <end position="341"/>
    </location>
</feature>
<dbReference type="InterPro" id="IPR036779">
    <property type="entry name" value="LysM_dom_sf"/>
</dbReference>
<feature type="domain" description="LysM" evidence="2">
    <location>
        <begin position="83"/>
        <end position="127"/>
    </location>
</feature>
<gene>
    <name evidence="3" type="ordered locus">Amet_4134</name>
</gene>
<evidence type="ECO:0000256" key="1">
    <source>
        <dbReference type="SAM" id="SignalP"/>
    </source>
</evidence>
<dbReference type="EMBL" id="CP000724">
    <property type="protein sequence ID" value="ABR50215.1"/>
    <property type="molecule type" value="Genomic_DNA"/>
</dbReference>
<evidence type="ECO:0000313" key="3">
    <source>
        <dbReference type="EMBL" id="ABR50215.1"/>
    </source>
</evidence>
<dbReference type="GO" id="GO:0008932">
    <property type="term" value="F:lytic endotransglycosylase activity"/>
    <property type="evidence" value="ECO:0007669"/>
    <property type="project" value="TreeGrafter"/>
</dbReference>
<dbReference type="HOGENOM" id="CLU_041648_0_0_9"/>
<keyword evidence="4" id="KW-1185">Reference proteome</keyword>
<dbReference type="eggNOG" id="COG1388">
    <property type="taxonomic scope" value="Bacteria"/>
</dbReference>
<reference evidence="4" key="1">
    <citation type="journal article" date="2016" name="Genome Announc.">
        <title>Complete genome sequence of Alkaliphilus metalliredigens strain QYMF, an alkaliphilic and metal-reducing bacterium isolated from borax-contaminated leachate ponds.</title>
        <authorList>
            <person name="Hwang C."/>
            <person name="Copeland A."/>
            <person name="Lucas S."/>
            <person name="Lapidus A."/>
            <person name="Barry K."/>
            <person name="Detter J.C."/>
            <person name="Glavina Del Rio T."/>
            <person name="Hammon N."/>
            <person name="Israni S."/>
            <person name="Dalin E."/>
            <person name="Tice H."/>
            <person name="Pitluck S."/>
            <person name="Chertkov O."/>
            <person name="Brettin T."/>
            <person name="Bruce D."/>
            <person name="Han C."/>
            <person name="Schmutz J."/>
            <person name="Larimer F."/>
            <person name="Land M.L."/>
            <person name="Hauser L."/>
            <person name="Kyrpides N."/>
            <person name="Mikhailova N."/>
            <person name="Ye Q."/>
            <person name="Zhou J."/>
            <person name="Richardson P."/>
            <person name="Fields M.W."/>
        </authorList>
    </citation>
    <scope>NUCLEOTIDE SEQUENCE [LARGE SCALE GENOMIC DNA]</scope>
    <source>
        <strain evidence="4">QYMF</strain>
    </source>
</reference>
<dbReference type="SMART" id="SM00257">
    <property type="entry name" value="LysM"/>
    <property type="match status" value="3"/>
</dbReference>
<dbReference type="SUPFAM" id="SSF54106">
    <property type="entry name" value="LysM domain"/>
    <property type="match status" value="3"/>
</dbReference>
<dbReference type="InterPro" id="IPR018392">
    <property type="entry name" value="LysM"/>
</dbReference>
<dbReference type="PANTHER" id="PTHR33734">
    <property type="entry name" value="LYSM DOMAIN-CONTAINING GPI-ANCHORED PROTEIN 2"/>
    <property type="match status" value="1"/>
</dbReference>
<feature type="domain" description="LysM" evidence="2">
    <location>
        <begin position="150"/>
        <end position="194"/>
    </location>
</feature>
<dbReference type="KEGG" id="amt:Amet_4134"/>
<sequence length="341" mass="37540">MASKIKKIVVGTVIASTVLTTSILSVSAASMVHTVVSGDTLWKISQRYNVTLEEVYQANLGYRAQSMLMVGARVSVPEKAPSQAHTVQKGDTPWTISNQFGVNLNELLQVNGLRAGDEIYPGQRITIPKGQTATMPVPPTRGTQVKRTTRTHTVASGDNTWSLSIKYGIPFAELLKVNGMTENSTLRIGQKITIPVYHIPVKSTPGSQYGELLDWWTEAQYVVPIGATFKMTDYYTGKSWMMKRTIGANHADSEPVTAADAAIMKQVWGGSYSWSTRPMIVEINGRRIAASASSMPHDIQYIKNNSFNGHMDVYFHNSTRHKDGKPDLNHQRNVIITAGKS</sequence>
<keyword evidence="1" id="KW-0732">Signal</keyword>
<protein>
    <submittedName>
        <fullName evidence="3">Peptidoglycan-binding LysM</fullName>
    </submittedName>
</protein>
<dbReference type="PROSITE" id="PS51782">
    <property type="entry name" value="LYSM"/>
    <property type="match status" value="3"/>
</dbReference>
<dbReference type="AlphaFoldDB" id="A6TVJ7"/>
<name>A6TVJ7_ALKMQ</name>